<keyword evidence="2" id="KW-0722">Serine protease inhibitor</keyword>
<evidence type="ECO:0000256" key="2">
    <source>
        <dbReference type="ARBA" id="ARBA00022900"/>
    </source>
</evidence>
<accession>A0A8S1A9A5</accession>
<dbReference type="PANTHER" id="PTHR10083">
    <property type="entry name" value="KUNITZ-TYPE PROTEASE INHIBITOR-RELATED"/>
    <property type="match status" value="1"/>
</dbReference>
<dbReference type="SUPFAM" id="SSF57362">
    <property type="entry name" value="BPTI-like"/>
    <property type="match status" value="1"/>
</dbReference>
<evidence type="ECO:0000259" key="4">
    <source>
        <dbReference type="PROSITE" id="PS50279"/>
    </source>
</evidence>
<feature type="domain" description="BPTI/Kunitz inhibitor" evidence="4">
    <location>
        <begin position="44"/>
        <end position="86"/>
    </location>
</feature>
<proteinExistence type="predicted"/>
<dbReference type="CDD" id="cd00109">
    <property type="entry name" value="Kunitz-type"/>
    <property type="match status" value="1"/>
</dbReference>
<gene>
    <name evidence="5" type="ORF">APLA_LOCUS8893</name>
</gene>
<dbReference type="InterPro" id="IPR036880">
    <property type="entry name" value="Kunitz_BPTI_sf"/>
</dbReference>
<name>A0A8S1A9A5_ARCPL</name>
<dbReference type="OrthoDB" id="4473401at2759"/>
<dbReference type="InterPro" id="IPR050098">
    <property type="entry name" value="TFPI/VKTCI-like"/>
</dbReference>
<keyword evidence="3" id="KW-1015">Disulfide bond</keyword>
<comment type="caution">
    <text evidence="5">The sequence shown here is derived from an EMBL/GenBank/DDBJ whole genome shotgun (WGS) entry which is preliminary data.</text>
</comment>
<dbReference type="PROSITE" id="PS50279">
    <property type="entry name" value="BPTI_KUNITZ_2"/>
    <property type="match status" value="1"/>
</dbReference>
<evidence type="ECO:0000256" key="3">
    <source>
        <dbReference type="ARBA" id="ARBA00023157"/>
    </source>
</evidence>
<dbReference type="Pfam" id="PF00014">
    <property type="entry name" value="Kunitz_BPTI"/>
    <property type="match status" value="1"/>
</dbReference>
<reference evidence="5 6" key="1">
    <citation type="submission" date="2020-04" db="EMBL/GenBank/DDBJ databases">
        <authorList>
            <person name="Wallbank WR R."/>
            <person name="Pardo Diaz C."/>
            <person name="Kozak K."/>
            <person name="Martin S."/>
            <person name="Jiggins C."/>
            <person name="Moest M."/>
            <person name="Warren A I."/>
            <person name="Byers J.R.P. K."/>
            <person name="Montejo-Kovacevich G."/>
            <person name="Yen C E."/>
        </authorList>
    </citation>
    <scope>NUCLEOTIDE SEQUENCE [LARGE SCALE GENOMIC DNA]</scope>
</reference>
<evidence type="ECO:0000313" key="5">
    <source>
        <dbReference type="EMBL" id="CAB3241905.1"/>
    </source>
</evidence>
<protein>
    <recommendedName>
        <fullName evidence="4">BPTI/Kunitz inhibitor domain-containing protein</fullName>
    </recommendedName>
</protein>
<dbReference type="AlphaFoldDB" id="A0A8S1A9A5"/>
<dbReference type="EMBL" id="CADEBC010000511">
    <property type="protein sequence ID" value="CAB3241905.1"/>
    <property type="molecule type" value="Genomic_DNA"/>
</dbReference>
<keyword evidence="6" id="KW-1185">Reference proteome</keyword>
<dbReference type="GO" id="GO:0005615">
    <property type="term" value="C:extracellular space"/>
    <property type="evidence" value="ECO:0007669"/>
    <property type="project" value="TreeGrafter"/>
</dbReference>
<dbReference type="PANTHER" id="PTHR10083:SF374">
    <property type="entry name" value="BPTI_KUNITZ INHIBITOR DOMAIN-CONTAINING PROTEIN"/>
    <property type="match status" value="1"/>
</dbReference>
<evidence type="ECO:0000313" key="6">
    <source>
        <dbReference type="Proteomes" id="UP000494106"/>
    </source>
</evidence>
<sequence length="245" mass="26957">MKQRVHIKTDTTIVIVSRGFNMKYVCFFLILFVGLAKSEVDPKCSQPIDPGICFGYSEMYGFDVTTQECKKFIYGGCQGNDNRFFTAVGPRPKKYASGAKPLEAPGAGIAAVEALQPVIVEWAGRQHGTPSFRLTQVLSGHGCFGKYLHSVAGRELSHHCDCSDYSAQHTLAICPTWASQRWVLNAVIRGDISLPAVIRSMAGNDSCFTSFCEITSSQKDATGWWRRGPGRIFSTRTQFAADEPP</sequence>
<dbReference type="Gene3D" id="4.10.410.10">
    <property type="entry name" value="Pancreatic trypsin inhibitor Kunitz domain"/>
    <property type="match status" value="1"/>
</dbReference>
<dbReference type="InterPro" id="IPR002223">
    <property type="entry name" value="Kunitz_BPTI"/>
</dbReference>
<dbReference type="GO" id="GO:0004867">
    <property type="term" value="F:serine-type endopeptidase inhibitor activity"/>
    <property type="evidence" value="ECO:0007669"/>
    <property type="project" value="UniProtKB-KW"/>
</dbReference>
<organism evidence="5 6">
    <name type="scientific">Arctia plantaginis</name>
    <name type="common">Wood tiger moth</name>
    <name type="synonym">Phalaena plantaginis</name>
    <dbReference type="NCBI Taxonomy" id="874455"/>
    <lineage>
        <taxon>Eukaryota</taxon>
        <taxon>Metazoa</taxon>
        <taxon>Ecdysozoa</taxon>
        <taxon>Arthropoda</taxon>
        <taxon>Hexapoda</taxon>
        <taxon>Insecta</taxon>
        <taxon>Pterygota</taxon>
        <taxon>Neoptera</taxon>
        <taxon>Endopterygota</taxon>
        <taxon>Lepidoptera</taxon>
        <taxon>Glossata</taxon>
        <taxon>Ditrysia</taxon>
        <taxon>Noctuoidea</taxon>
        <taxon>Erebidae</taxon>
        <taxon>Arctiinae</taxon>
        <taxon>Arctia</taxon>
    </lineage>
</organism>
<keyword evidence="1" id="KW-0646">Protease inhibitor</keyword>
<dbReference type="SMART" id="SM00131">
    <property type="entry name" value="KU"/>
    <property type="match status" value="1"/>
</dbReference>
<evidence type="ECO:0000256" key="1">
    <source>
        <dbReference type="ARBA" id="ARBA00022690"/>
    </source>
</evidence>
<dbReference type="Proteomes" id="UP000494106">
    <property type="component" value="Unassembled WGS sequence"/>
</dbReference>